<dbReference type="PANTHER" id="PTHR23155">
    <property type="entry name" value="DISEASE RESISTANCE PROTEIN RP"/>
    <property type="match status" value="1"/>
</dbReference>
<protein>
    <recommendedName>
        <fullName evidence="3">Disease resistance protein winged helix domain-containing protein</fullName>
    </recommendedName>
</protein>
<keyword evidence="5" id="KW-1185">Reference proteome</keyword>
<feature type="domain" description="Disease resistance protein winged helix" evidence="3">
    <location>
        <begin position="44"/>
        <end position="111"/>
    </location>
</feature>
<comment type="caution">
    <text evidence="4">The sequence shown here is derived from an EMBL/GenBank/DDBJ whole genome shotgun (WGS) entry which is preliminary data.</text>
</comment>
<dbReference type="InterPro" id="IPR044974">
    <property type="entry name" value="Disease_R_plants"/>
</dbReference>
<evidence type="ECO:0000313" key="5">
    <source>
        <dbReference type="Proteomes" id="UP001457282"/>
    </source>
</evidence>
<reference evidence="4 5" key="1">
    <citation type="journal article" date="2023" name="G3 (Bethesda)">
        <title>A chromosome-length genome assembly and annotation of blackberry (Rubus argutus, cv. 'Hillquist').</title>
        <authorList>
            <person name="Bruna T."/>
            <person name="Aryal R."/>
            <person name="Dudchenko O."/>
            <person name="Sargent D.J."/>
            <person name="Mead D."/>
            <person name="Buti M."/>
            <person name="Cavallini A."/>
            <person name="Hytonen T."/>
            <person name="Andres J."/>
            <person name="Pham M."/>
            <person name="Weisz D."/>
            <person name="Mascagni F."/>
            <person name="Usai G."/>
            <person name="Natali L."/>
            <person name="Bassil N."/>
            <person name="Fernandez G.E."/>
            <person name="Lomsadze A."/>
            <person name="Armour M."/>
            <person name="Olukolu B."/>
            <person name="Poorten T."/>
            <person name="Britton C."/>
            <person name="Davik J."/>
            <person name="Ashrafi H."/>
            <person name="Aiden E.L."/>
            <person name="Borodovsky M."/>
            <person name="Worthington M."/>
        </authorList>
    </citation>
    <scope>NUCLEOTIDE SEQUENCE [LARGE SCALE GENOMIC DNA]</scope>
    <source>
        <strain evidence="4">PI 553951</strain>
    </source>
</reference>
<evidence type="ECO:0000256" key="1">
    <source>
        <dbReference type="ARBA" id="ARBA00022737"/>
    </source>
</evidence>
<dbReference type="AlphaFoldDB" id="A0AAW1VKB9"/>
<dbReference type="GO" id="GO:0098542">
    <property type="term" value="P:defense response to other organism"/>
    <property type="evidence" value="ECO:0007669"/>
    <property type="project" value="TreeGrafter"/>
</dbReference>
<dbReference type="EMBL" id="JBEDUW010000269">
    <property type="protein sequence ID" value="KAK9901921.1"/>
    <property type="molecule type" value="Genomic_DNA"/>
</dbReference>
<proteinExistence type="predicted"/>
<organism evidence="4 5">
    <name type="scientific">Rubus argutus</name>
    <name type="common">Southern blackberry</name>
    <dbReference type="NCBI Taxonomy" id="59490"/>
    <lineage>
        <taxon>Eukaryota</taxon>
        <taxon>Viridiplantae</taxon>
        <taxon>Streptophyta</taxon>
        <taxon>Embryophyta</taxon>
        <taxon>Tracheophyta</taxon>
        <taxon>Spermatophyta</taxon>
        <taxon>Magnoliopsida</taxon>
        <taxon>eudicotyledons</taxon>
        <taxon>Gunneridae</taxon>
        <taxon>Pentapetalae</taxon>
        <taxon>rosids</taxon>
        <taxon>fabids</taxon>
        <taxon>Rosales</taxon>
        <taxon>Rosaceae</taxon>
        <taxon>Rosoideae</taxon>
        <taxon>Rosoideae incertae sedis</taxon>
        <taxon>Rubus</taxon>
    </lineage>
</organism>
<dbReference type="Gene3D" id="1.10.10.10">
    <property type="entry name" value="Winged helix-like DNA-binding domain superfamily/Winged helix DNA-binding domain"/>
    <property type="match status" value="1"/>
</dbReference>
<evidence type="ECO:0000259" key="3">
    <source>
        <dbReference type="Pfam" id="PF23559"/>
    </source>
</evidence>
<gene>
    <name evidence="4" type="ORF">M0R45_001792</name>
</gene>
<sequence>MSQEPSRLGLEVTFDESDVMANIKRSYEHLESTELKVCLLSFSIFSEKSAIKKRHLIYWWIGEGFITSTKDKRADEIKEEIFEKLMRKDLIQPDSDEPNCELLVKSCTMNPWIRHPHHRTSSLPQIPNPINPTQQLTNHRTHGHQPHWRPHLQTPLISGRNFPKPSHQSMPQGCSQVAAASLPASKSRITQPRTRPRLLCRHVYEPRPVPP</sequence>
<name>A0AAW1VKB9_RUBAR</name>
<keyword evidence="1" id="KW-0677">Repeat</keyword>
<dbReference type="Pfam" id="PF23559">
    <property type="entry name" value="WHD_DRP"/>
    <property type="match status" value="1"/>
</dbReference>
<evidence type="ECO:0000256" key="2">
    <source>
        <dbReference type="SAM" id="MobiDB-lite"/>
    </source>
</evidence>
<accession>A0AAW1VKB9</accession>
<dbReference type="InterPro" id="IPR058922">
    <property type="entry name" value="WHD_DRP"/>
</dbReference>
<dbReference type="Proteomes" id="UP001457282">
    <property type="component" value="Unassembled WGS sequence"/>
</dbReference>
<dbReference type="InterPro" id="IPR036388">
    <property type="entry name" value="WH-like_DNA-bd_sf"/>
</dbReference>
<evidence type="ECO:0000313" key="4">
    <source>
        <dbReference type="EMBL" id="KAK9901921.1"/>
    </source>
</evidence>
<feature type="region of interest" description="Disordered" evidence="2">
    <location>
        <begin position="182"/>
        <end position="211"/>
    </location>
</feature>
<dbReference type="PANTHER" id="PTHR23155:SF1076">
    <property type="entry name" value="LEUCINE-RICH REPEAT (LRR) FAMILY PROTEIN-RELATED"/>
    <property type="match status" value="1"/>
</dbReference>